<protein>
    <submittedName>
        <fullName evidence="2">Uncharacterized protein</fullName>
    </submittedName>
</protein>
<feature type="transmembrane region" description="Helical" evidence="1">
    <location>
        <begin position="49"/>
        <end position="70"/>
    </location>
</feature>
<dbReference type="Proteomes" id="UP000295696">
    <property type="component" value="Unassembled WGS sequence"/>
</dbReference>
<keyword evidence="1" id="KW-0812">Transmembrane</keyword>
<keyword evidence="1" id="KW-1133">Transmembrane helix</keyword>
<keyword evidence="3" id="KW-1185">Reference proteome</keyword>
<evidence type="ECO:0000313" key="3">
    <source>
        <dbReference type="Proteomes" id="UP000295696"/>
    </source>
</evidence>
<name>A0A4R3J7N7_9RHOB</name>
<accession>A0A4R3J7N7</accession>
<organism evidence="2 3">
    <name type="scientific">Primorskyibacter sedentarius</name>
    <dbReference type="NCBI Taxonomy" id="745311"/>
    <lineage>
        <taxon>Bacteria</taxon>
        <taxon>Pseudomonadati</taxon>
        <taxon>Pseudomonadota</taxon>
        <taxon>Alphaproteobacteria</taxon>
        <taxon>Rhodobacterales</taxon>
        <taxon>Roseobacteraceae</taxon>
        <taxon>Primorskyibacter</taxon>
    </lineage>
</organism>
<reference evidence="2 3" key="1">
    <citation type="submission" date="2019-03" db="EMBL/GenBank/DDBJ databases">
        <title>Genomic Encyclopedia of Type Strains, Phase IV (KMG-IV): sequencing the most valuable type-strain genomes for metagenomic binning, comparative biology and taxonomic classification.</title>
        <authorList>
            <person name="Goeker M."/>
        </authorList>
    </citation>
    <scope>NUCLEOTIDE SEQUENCE [LARGE SCALE GENOMIC DNA]</scope>
    <source>
        <strain evidence="2 3">DSM 104836</strain>
    </source>
</reference>
<dbReference type="AlphaFoldDB" id="A0A4R3J7N7"/>
<evidence type="ECO:0000256" key="1">
    <source>
        <dbReference type="SAM" id="Phobius"/>
    </source>
</evidence>
<evidence type="ECO:0000313" key="2">
    <source>
        <dbReference type="EMBL" id="TCS61457.1"/>
    </source>
</evidence>
<keyword evidence="1" id="KW-0472">Membrane</keyword>
<proteinExistence type="predicted"/>
<dbReference type="EMBL" id="SLZU01000011">
    <property type="protein sequence ID" value="TCS61457.1"/>
    <property type="molecule type" value="Genomic_DNA"/>
</dbReference>
<gene>
    <name evidence="2" type="ORF">EDD52_11154</name>
</gene>
<comment type="caution">
    <text evidence="2">The sequence shown here is derived from an EMBL/GenBank/DDBJ whole genome shotgun (WGS) entry which is preliminary data.</text>
</comment>
<sequence>MRGWIKFTRAAGSSSVKIRPSGHEAAEFFRENTWLRRVLKYLGHWTDRLLQSVIVPIVVAVLTVLILNYLGLNGIADKE</sequence>